<organism evidence="2 3">
    <name type="scientific">Myroides odoratus</name>
    <name type="common">Flavobacterium odoratum</name>
    <dbReference type="NCBI Taxonomy" id="256"/>
    <lineage>
        <taxon>Bacteria</taxon>
        <taxon>Pseudomonadati</taxon>
        <taxon>Bacteroidota</taxon>
        <taxon>Flavobacteriia</taxon>
        <taxon>Flavobacteriales</taxon>
        <taxon>Flavobacteriaceae</taxon>
        <taxon>Myroides</taxon>
    </lineage>
</organism>
<name>A0A378RSZ7_MYROD</name>
<accession>A0A378RSZ7</accession>
<dbReference type="AlphaFoldDB" id="A0A378RSZ7"/>
<dbReference type="EMBL" id="UGQL01000002">
    <property type="protein sequence ID" value="STZ68980.1"/>
    <property type="molecule type" value="Genomic_DNA"/>
</dbReference>
<proteinExistence type="predicted"/>
<dbReference type="RefSeq" id="WP_002987750.1">
    <property type="nucleotide sequence ID" value="NZ_CP068107.1"/>
</dbReference>
<dbReference type="Proteomes" id="UP000596202">
    <property type="component" value="Chromosome"/>
</dbReference>
<reference evidence="2 3" key="1">
    <citation type="submission" date="2018-06" db="EMBL/GenBank/DDBJ databases">
        <authorList>
            <consortium name="Pathogen Informatics"/>
            <person name="Doyle S."/>
        </authorList>
    </citation>
    <scope>NUCLEOTIDE SEQUENCE [LARGE SCALE GENOMIC DNA]</scope>
    <source>
        <strain evidence="2 3">NCTC11179</strain>
    </source>
</reference>
<sequence length="150" mass="16271">MSKKVVKVLGFSVRESQLAIKTANFSFTVKDGKELVKEAQVDSEELILAKLAGSIHAIGNLIGSTLNVDLKSIQIEVSGVLDEALQQKHLDAGVFKKIDVIVKPTSTASIILLKEWIDAVKLACPVFANFKAQTPTIVTLVKEYDHVNVA</sequence>
<dbReference type="InterPro" id="IPR036102">
    <property type="entry name" value="OsmC/Ohrsf"/>
</dbReference>
<evidence type="ECO:0000313" key="2">
    <source>
        <dbReference type="EMBL" id="STZ68980.1"/>
    </source>
</evidence>
<gene>
    <name evidence="1" type="ORF">I6I88_15660</name>
    <name evidence="2" type="ORF">NCTC11179_02464</name>
</gene>
<dbReference type="Proteomes" id="UP000255024">
    <property type="component" value="Unassembled WGS sequence"/>
</dbReference>
<dbReference type="Pfam" id="PF02566">
    <property type="entry name" value="OsmC"/>
    <property type="match status" value="1"/>
</dbReference>
<dbReference type="OrthoDB" id="9791538at2"/>
<evidence type="ECO:0000313" key="4">
    <source>
        <dbReference type="Proteomes" id="UP000596202"/>
    </source>
</evidence>
<reference evidence="1 4" key="2">
    <citation type="submission" date="2021-01" db="EMBL/GenBank/DDBJ databases">
        <title>FDA dAtabase for Regulatory Grade micrObial Sequences (FDA-ARGOS): Supporting development and validation of Infectious Disease Dx tests.</title>
        <authorList>
            <person name="Sproer C."/>
            <person name="Gronow S."/>
            <person name="Severitt S."/>
            <person name="Schroder I."/>
            <person name="Tallon L."/>
            <person name="Sadzewicz L."/>
            <person name="Zhao X."/>
            <person name="Boylan J."/>
            <person name="Ott S."/>
            <person name="Bowen H."/>
            <person name="Vavikolanu K."/>
            <person name="Mehta A."/>
            <person name="Aluvathingal J."/>
            <person name="Nadendla S."/>
            <person name="Lowell S."/>
            <person name="Myers T."/>
            <person name="Yan Y."/>
            <person name="Sichtig H."/>
        </authorList>
    </citation>
    <scope>NUCLEOTIDE SEQUENCE [LARGE SCALE GENOMIC DNA]</scope>
    <source>
        <strain evidence="1 4">FDAARGOS_1131</strain>
    </source>
</reference>
<dbReference type="EMBL" id="CP068108">
    <property type="protein sequence ID" value="QQT99599.1"/>
    <property type="molecule type" value="Genomic_DNA"/>
</dbReference>
<dbReference type="InterPro" id="IPR015946">
    <property type="entry name" value="KH_dom-like_a/b"/>
</dbReference>
<evidence type="ECO:0000313" key="1">
    <source>
        <dbReference type="EMBL" id="QQT99599.1"/>
    </source>
</evidence>
<evidence type="ECO:0000313" key="3">
    <source>
        <dbReference type="Proteomes" id="UP000255024"/>
    </source>
</evidence>
<protein>
    <submittedName>
        <fullName evidence="1">OsmC family protein</fullName>
    </submittedName>
    <submittedName>
        <fullName evidence="2">OsmC-like protein</fullName>
    </submittedName>
</protein>
<dbReference type="Gene3D" id="3.30.300.20">
    <property type="match status" value="1"/>
</dbReference>
<dbReference type="GeneID" id="93529114"/>
<dbReference type="SUPFAM" id="SSF82784">
    <property type="entry name" value="OsmC-like"/>
    <property type="match status" value="1"/>
</dbReference>
<keyword evidence="3" id="KW-1185">Reference proteome</keyword>
<dbReference type="InterPro" id="IPR003718">
    <property type="entry name" value="OsmC/Ohr_fam"/>
</dbReference>